<dbReference type="InterPro" id="IPR011990">
    <property type="entry name" value="TPR-like_helical_dom_sf"/>
</dbReference>
<dbReference type="Pfam" id="PF13041">
    <property type="entry name" value="PPR_2"/>
    <property type="match status" value="4"/>
</dbReference>
<proteinExistence type="predicted"/>
<dbReference type="GO" id="GO:0003723">
    <property type="term" value="F:RNA binding"/>
    <property type="evidence" value="ECO:0007669"/>
    <property type="project" value="InterPro"/>
</dbReference>
<comment type="caution">
    <text evidence="1">The sequence shown here is derived from an EMBL/GenBank/DDBJ whole genome shotgun (WGS) entry which is preliminary data.</text>
</comment>
<dbReference type="STRING" id="22663.A0A2I0IJ10"/>
<name>A0A2I0IJ10_PUNGR</name>
<dbReference type="NCBIfam" id="TIGR00756">
    <property type="entry name" value="PPR"/>
    <property type="match status" value="6"/>
</dbReference>
<dbReference type="FunFam" id="1.25.40.10:FF:000280">
    <property type="entry name" value="Pentatricopeptide repeat-containing protein"/>
    <property type="match status" value="1"/>
</dbReference>
<dbReference type="PANTHER" id="PTHR47926:SF389">
    <property type="entry name" value="PENTATRICOPEPTIDE PROTEIN-RELATED"/>
    <property type="match status" value="1"/>
</dbReference>
<dbReference type="OrthoDB" id="881013at2759"/>
<dbReference type="Pfam" id="PF01535">
    <property type="entry name" value="PPR"/>
    <property type="match status" value="4"/>
</dbReference>
<reference evidence="1 2" key="1">
    <citation type="submission" date="2017-11" db="EMBL/GenBank/DDBJ databases">
        <title>De-novo sequencing of pomegranate (Punica granatum L.) genome.</title>
        <authorList>
            <person name="Akparov Z."/>
            <person name="Amiraslanov A."/>
            <person name="Hajiyeva S."/>
            <person name="Abbasov M."/>
            <person name="Kaur K."/>
            <person name="Hamwieh A."/>
            <person name="Solovyev V."/>
            <person name="Salamov A."/>
            <person name="Braich B."/>
            <person name="Kosarev P."/>
            <person name="Mahmoud A."/>
            <person name="Hajiyev E."/>
            <person name="Babayeva S."/>
            <person name="Izzatullayeva V."/>
            <person name="Mammadov A."/>
            <person name="Mammadov A."/>
            <person name="Sharifova S."/>
            <person name="Ojaghi J."/>
            <person name="Eynullazada K."/>
            <person name="Bayramov B."/>
            <person name="Abdulazimova A."/>
            <person name="Shahmuradov I."/>
        </authorList>
    </citation>
    <scope>NUCLEOTIDE SEQUENCE [LARGE SCALE GENOMIC DNA]</scope>
    <source>
        <strain evidence="2">cv. AG2017</strain>
        <tissue evidence="1">Leaf</tissue>
    </source>
</reference>
<evidence type="ECO:0000313" key="1">
    <source>
        <dbReference type="EMBL" id="PKI43962.1"/>
    </source>
</evidence>
<protein>
    <submittedName>
        <fullName evidence="1">Uncharacterized protein</fullName>
    </submittedName>
</protein>
<keyword evidence="2" id="KW-1185">Reference proteome</keyword>
<dbReference type="Proteomes" id="UP000233551">
    <property type="component" value="Unassembled WGS sequence"/>
</dbReference>
<dbReference type="GeneID" id="116201700"/>
<dbReference type="PROSITE" id="PS51375">
    <property type="entry name" value="PPR"/>
    <property type="match status" value="7"/>
</dbReference>
<organism evidence="1 2">
    <name type="scientific">Punica granatum</name>
    <name type="common">Pomegranate</name>
    <dbReference type="NCBI Taxonomy" id="22663"/>
    <lineage>
        <taxon>Eukaryota</taxon>
        <taxon>Viridiplantae</taxon>
        <taxon>Streptophyta</taxon>
        <taxon>Embryophyta</taxon>
        <taxon>Tracheophyta</taxon>
        <taxon>Spermatophyta</taxon>
        <taxon>Magnoliopsida</taxon>
        <taxon>eudicotyledons</taxon>
        <taxon>Gunneridae</taxon>
        <taxon>Pentapetalae</taxon>
        <taxon>rosids</taxon>
        <taxon>malvids</taxon>
        <taxon>Myrtales</taxon>
        <taxon>Lythraceae</taxon>
        <taxon>Punica</taxon>
    </lineage>
</organism>
<sequence length="709" mass="78188">MLHASTRRIKPFCGSHYPFASHLTLCSPLSTIPATDDLLDFFDHLLHQCRSSALPPQLHSQIIVNGAHRSSFLAARLVAAYARFGSLAVARDVFDETSVECKSNLLLWNSIIRAYVTNGNCDEALRLYCQMRKFGVLGDGFTVPLVIRACAMKGGLSSNWGRILHCQSLQMGFHCNLHVMNELIGMYGKISQMDVARQVFDRMPVRSQVSWNTMVSGFSRNLDSDSAVEMVRLMKSEGMEPNIVTWTSLLSSHARCGRREETIGLFCEMRRRGIGCSPEVLAVVLSVCADGSVSINGRTVHGFALKSGCEDQLIVHNALISLYGKQGDIEGAKKIFSDIETKSIVSWNSLITSYVDCGLCDEAYELFAQLEELDDDCSMVKPNVISWSAVIDGFTSSGQGKEALELFRRMWLAKVEPNNITISSVLSACAGLAALNLGREIHGLVLRASMDGNILVGNSLISMYMKCGSLREGVLVFEMLKNSWDLISWNTIMAGHGMHGHGRESLEYFDRMLKNGFQPDEVTFIAVLSACSHSGLVNEGRILFKRMQKEFGVEPRMEHYACVIDLFSRSGSLEEASETVKTMPFEPNACIWGALLNSCQMHRDTAIAEETAAQILSSGTEMTGSYMLLSNIYATNGRWDDSARVRVSSREKGLKKVAGQSWIELKQKVHVFSAGNVSSADAGLGEVYRVLEELTLQMGNSKLDTPFAG</sequence>
<dbReference type="FunFam" id="1.25.40.10:FF:000393">
    <property type="entry name" value="Pentatricopeptide repeat-containing protein At1g20230"/>
    <property type="match status" value="2"/>
</dbReference>
<dbReference type="AlphaFoldDB" id="A0A2I0IJ10"/>
<dbReference type="FunFam" id="1.25.40.10:FF:000144">
    <property type="entry name" value="Pentatricopeptide repeat-containing protein, mitochondrial"/>
    <property type="match status" value="1"/>
</dbReference>
<accession>A0A2I0IJ10</accession>
<dbReference type="PANTHER" id="PTHR47926">
    <property type="entry name" value="PENTATRICOPEPTIDE REPEAT-CONTAINING PROTEIN"/>
    <property type="match status" value="1"/>
</dbReference>
<evidence type="ECO:0000313" key="2">
    <source>
        <dbReference type="Proteomes" id="UP000233551"/>
    </source>
</evidence>
<dbReference type="EMBL" id="PGOL01002959">
    <property type="protein sequence ID" value="PKI43962.1"/>
    <property type="molecule type" value="Genomic_DNA"/>
</dbReference>
<gene>
    <name evidence="1" type="ORF">CRG98_035638</name>
</gene>
<dbReference type="Pfam" id="PF20431">
    <property type="entry name" value="E_motif"/>
    <property type="match status" value="1"/>
</dbReference>
<dbReference type="InterPro" id="IPR002885">
    <property type="entry name" value="PPR_rpt"/>
</dbReference>
<dbReference type="InterPro" id="IPR046960">
    <property type="entry name" value="PPR_At4g14850-like_plant"/>
</dbReference>
<dbReference type="InterPro" id="IPR046848">
    <property type="entry name" value="E_motif"/>
</dbReference>
<dbReference type="Gene3D" id="1.25.40.10">
    <property type="entry name" value="Tetratricopeptide repeat domain"/>
    <property type="match status" value="4"/>
</dbReference>
<dbReference type="GO" id="GO:0009451">
    <property type="term" value="P:RNA modification"/>
    <property type="evidence" value="ECO:0007669"/>
    <property type="project" value="InterPro"/>
</dbReference>